<dbReference type="Proteomes" id="UP000653480">
    <property type="component" value="Unassembled WGS sequence"/>
</dbReference>
<gene>
    <name evidence="2" type="ORF">GCM10011574_61640</name>
</gene>
<feature type="chain" id="PRO_5039723393" description="Lipoprotein" evidence="1">
    <location>
        <begin position="21"/>
        <end position="148"/>
    </location>
</feature>
<organism evidence="2 3">
    <name type="scientific">Microbispora bryophytorum</name>
    <dbReference type="NCBI Taxonomy" id="1460882"/>
    <lineage>
        <taxon>Bacteria</taxon>
        <taxon>Bacillati</taxon>
        <taxon>Actinomycetota</taxon>
        <taxon>Actinomycetes</taxon>
        <taxon>Streptosporangiales</taxon>
        <taxon>Streptosporangiaceae</taxon>
        <taxon>Microbispora</taxon>
    </lineage>
</organism>
<protein>
    <recommendedName>
        <fullName evidence="4">Lipoprotein</fullName>
    </recommendedName>
</protein>
<evidence type="ECO:0008006" key="4">
    <source>
        <dbReference type="Google" id="ProtNLM"/>
    </source>
</evidence>
<sequence>MTLRLRLIVPITLAAGLMMSACTESEPTPAEAGQVLKRHIDQTMKNAFAVDVEITDPGGKDVPCGSDRYRRTYAVKAKAGVGSGNPEMVTLALIGGLHEVARYELHDVGTDLTKREAVSRQYHTRMLISSPSKGNMVIEGETDCLPLQ</sequence>
<dbReference type="AlphaFoldDB" id="A0A8H9LJG0"/>
<reference evidence="2" key="1">
    <citation type="journal article" date="2014" name="Int. J. Syst. Evol. Microbiol.">
        <title>Complete genome sequence of Corynebacterium casei LMG S-19264T (=DSM 44701T), isolated from a smear-ripened cheese.</title>
        <authorList>
            <consortium name="US DOE Joint Genome Institute (JGI-PGF)"/>
            <person name="Walter F."/>
            <person name="Albersmeier A."/>
            <person name="Kalinowski J."/>
            <person name="Ruckert C."/>
        </authorList>
    </citation>
    <scope>NUCLEOTIDE SEQUENCE</scope>
    <source>
        <strain evidence="2">CGMCC 4.7138</strain>
    </source>
</reference>
<dbReference type="OrthoDB" id="3533808at2"/>
<evidence type="ECO:0000256" key="1">
    <source>
        <dbReference type="SAM" id="SignalP"/>
    </source>
</evidence>
<evidence type="ECO:0000313" key="2">
    <source>
        <dbReference type="EMBL" id="GGO27847.1"/>
    </source>
</evidence>
<reference evidence="2" key="2">
    <citation type="submission" date="2020-09" db="EMBL/GenBank/DDBJ databases">
        <authorList>
            <person name="Sun Q."/>
            <person name="Zhou Y."/>
        </authorList>
    </citation>
    <scope>NUCLEOTIDE SEQUENCE</scope>
    <source>
        <strain evidence="2">CGMCC 4.7138</strain>
    </source>
</reference>
<keyword evidence="3" id="KW-1185">Reference proteome</keyword>
<dbReference type="PROSITE" id="PS51257">
    <property type="entry name" value="PROKAR_LIPOPROTEIN"/>
    <property type="match status" value="1"/>
</dbReference>
<accession>A0A8H9LJG0</accession>
<keyword evidence="1" id="KW-0732">Signal</keyword>
<proteinExistence type="predicted"/>
<comment type="caution">
    <text evidence="2">The sequence shown here is derived from an EMBL/GenBank/DDBJ whole genome shotgun (WGS) entry which is preliminary data.</text>
</comment>
<name>A0A8H9LJG0_9ACTN</name>
<dbReference type="RefSeq" id="WP_142574760.1">
    <property type="nucleotide sequence ID" value="NZ_BMMN01000016.1"/>
</dbReference>
<feature type="signal peptide" evidence="1">
    <location>
        <begin position="1"/>
        <end position="20"/>
    </location>
</feature>
<dbReference type="EMBL" id="BMMN01000016">
    <property type="protein sequence ID" value="GGO27847.1"/>
    <property type="molecule type" value="Genomic_DNA"/>
</dbReference>
<evidence type="ECO:0000313" key="3">
    <source>
        <dbReference type="Proteomes" id="UP000653480"/>
    </source>
</evidence>